<dbReference type="Gene3D" id="3.75.10.10">
    <property type="entry name" value="L-arginine/glycine Amidinotransferase, Chain A"/>
    <property type="match status" value="1"/>
</dbReference>
<dbReference type="OrthoDB" id="5912827at2759"/>
<dbReference type="GO" id="GO:0016990">
    <property type="term" value="F:arginine deiminase activity"/>
    <property type="evidence" value="ECO:0007669"/>
    <property type="project" value="TreeGrafter"/>
</dbReference>
<dbReference type="Proteomes" id="UP000025227">
    <property type="component" value="Unplaced"/>
</dbReference>
<dbReference type="PANTHER" id="PTHR47271:SF2">
    <property type="entry name" value="ARGININE DEIMINASE"/>
    <property type="match status" value="1"/>
</dbReference>
<dbReference type="WBParaSite" id="HCON_00046925-00001">
    <property type="protein sequence ID" value="HCON_00046925-00001"/>
    <property type="gene ID" value="HCON_00046925"/>
</dbReference>
<proteinExistence type="predicted"/>
<dbReference type="Pfam" id="PF19420">
    <property type="entry name" value="DDAH_eukar"/>
    <property type="match status" value="1"/>
</dbReference>
<sequence>MGGAIDENRAFEQWKSLKSAIEKEGVEVLTMDQVPGLSDQVFVCHSGLILNNRVYLSRFRHRERCDEEPHYRKWFKSLGLHVFGDDYPEFFEGGCDAVFSDSKTLWAGYGPRSDRQVYEKLRVLGGFDIVLCELVHPNFYHLDTCFTPVSQTAAIWYPPAFSERSKKKIMRRLPHSVAVSEVEANAFVCNSIAIRNTVLAPIGVTKVTREALALRQLNVTEIDMSEFIKGGGACQSLVLRL</sequence>
<dbReference type="AlphaFoldDB" id="A0A7I4Y3J8"/>
<reference evidence="2" key="1">
    <citation type="submission" date="2020-12" db="UniProtKB">
        <authorList>
            <consortium name="WormBaseParasite"/>
        </authorList>
    </citation>
    <scope>IDENTIFICATION</scope>
    <source>
        <strain evidence="2">MHco3</strain>
    </source>
</reference>
<organism evidence="1 2">
    <name type="scientific">Haemonchus contortus</name>
    <name type="common">Barber pole worm</name>
    <dbReference type="NCBI Taxonomy" id="6289"/>
    <lineage>
        <taxon>Eukaryota</taxon>
        <taxon>Metazoa</taxon>
        <taxon>Ecdysozoa</taxon>
        <taxon>Nematoda</taxon>
        <taxon>Chromadorea</taxon>
        <taxon>Rhabditida</taxon>
        <taxon>Rhabditina</taxon>
        <taxon>Rhabditomorpha</taxon>
        <taxon>Strongyloidea</taxon>
        <taxon>Trichostrongylidae</taxon>
        <taxon>Haemonchus</taxon>
    </lineage>
</organism>
<dbReference type="OMA" id="FRHRERC"/>
<keyword evidence="1" id="KW-1185">Reference proteome</keyword>
<dbReference type="SUPFAM" id="SSF55909">
    <property type="entry name" value="Pentein"/>
    <property type="match status" value="1"/>
</dbReference>
<name>A0A7I4Y3J8_HAECO</name>
<evidence type="ECO:0000313" key="2">
    <source>
        <dbReference type="WBParaSite" id="HCON_00046925-00001"/>
    </source>
</evidence>
<evidence type="ECO:0000313" key="1">
    <source>
        <dbReference type="Proteomes" id="UP000025227"/>
    </source>
</evidence>
<dbReference type="GO" id="GO:0019546">
    <property type="term" value="P:L-arginine deiminase pathway"/>
    <property type="evidence" value="ECO:0007669"/>
    <property type="project" value="TreeGrafter"/>
</dbReference>
<protein>
    <submittedName>
        <fullName evidence="2">Amidinotransferase</fullName>
    </submittedName>
</protein>
<accession>A0A7I4Y3J8</accession>
<dbReference type="PANTHER" id="PTHR47271">
    <property type="entry name" value="ARGININE DEIMINASE"/>
    <property type="match status" value="1"/>
</dbReference>